<protein>
    <submittedName>
        <fullName evidence="2">Uncharacterized protein</fullName>
    </submittedName>
</protein>
<dbReference type="AlphaFoldDB" id="A0A2H0B5W5"/>
<dbReference type="Proteomes" id="UP000231081">
    <property type="component" value="Unassembled WGS sequence"/>
</dbReference>
<sequence length="239" mass="25439">MKFLFLLITFYLLPMTATALAVEQMNSNSYKIRWPNLNMTSGSKSSDNYNILDTVGQTAPGEYDSAGFKVKAGFPYIKTIIPFSFTISDLSMDFGSLAPGIFSTQTNTLTVSSGGANGYAVTASANNPLTIQAGSATIPDTTCNNGSCSETTAGVWDDTTKYGFGYNMSGNDIPAAFTDATYFKQFADASFSETAQIVMSSANVGKSRTATVTYKINIAATQTAGDYENALTFIAVPTY</sequence>
<proteinExistence type="predicted"/>
<evidence type="ECO:0000256" key="1">
    <source>
        <dbReference type="SAM" id="SignalP"/>
    </source>
</evidence>
<gene>
    <name evidence="2" type="ORF">COX09_01560</name>
</gene>
<accession>A0A2H0B5W5</accession>
<organism evidence="2 3">
    <name type="scientific">Candidatus Beckwithbacteria bacterium CG23_combo_of_CG06-09_8_20_14_all_47_9</name>
    <dbReference type="NCBI Taxonomy" id="1974498"/>
    <lineage>
        <taxon>Bacteria</taxon>
        <taxon>Candidatus Beckwithiibacteriota</taxon>
    </lineage>
</organism>
<feature type="signal peptide" evidence="1">
    <location>
        <begin position="1"/>
        <end position="21"/>
    </location>
</feature>
<evidence type="ECO:0000313" key="2">
    <source>
        <dbReference type="EMBL" id="PIP52450.1"/>
    </source>
</evidence>
<feature type="chain" id="PRO_5013661619" evidence="1">
    <location>
        <begin position="22"/>
        <end position="239"/>
    </location>
</feature>
<reference evidence="2 3" key="1">
    <citation type="submission" date="2017-09" db="EMBL/GenBank/DDBJ databases">
        <title>Depth-based differentiation of microbial function through sediment-hosted aquifers and enrichment of novel symbionts in the deep terrestrial subsurface.</title>
        <authorList>
            <person name="Probst A.J."/>
            <person name="Ladd B."/>
            <person name="Jarett J.K."/>
            <person name="Geller-Mcgrath D.E."/>
            <person name="Sieber C.M."/>
            <person name="Emerson J.B."/>
            <person name="Anantharaman K."/>
            <person name="Thomas B.C."/>
            <person name="Malmstrom R."/>
            <person name="Stieglmeier M."/>
            <person name="Klingl A."/>
            <person name="Woyke T."/>
            <person name="Ryan C.M."/>
            <person name="Banfield J.F."/>
        </authorList>
    </citation>
    <scope>NUCLEOTIDE SEQUENCE [LARGE SCALE GENOMIC DNA]</scope>
    <source>
        <strain evidence="2">CG23_combo_of_CG06-09_8_20_14_all_47_9</strain>
    </source>
</reference>
<comment type="caution">
    <text evidence="2">The sequence shown here is derived from an EMBL/GenBank/DDBJ whole genome shotgun (WGS) entry which is preliminary data.</text>
</comment>
<dbReference type="EMBL" id="PCSQ01000042">
    <property type="protein sequence ID" value="PIP52450.1"/>
    <property type="molecule type" value="Genomic_DNA"/>
</dbReference>
<evidence type="ECO:0000313" key="3">
    <source>
        <dbReference type="Proteomes" id="UP000231081"/>
    </source>
</evidence>
<keyword evidence="1" id="KW-0732">Signal</keyword>
<name>A0A2H0B5W5_9BACT</name>